<evidence type="ECO:0000313" key="3">
    <source>
        <dbReference type="Proteomes" id="UP000694892"/>
    </source>
</evidence>
<dbReference type="Proteomes" id="UP000694892">
    <property type="component" value="Chromosome 3S"/>
</dbReference>
<name>A0A974HQH9_XENLA</name>
<accession>A0A974HQH9</accession>
<feature type="region of interest" description="Disordered" evidence="1">
    <location>
        <begin position="1"/>
        <end position="77"/>
    </location>
</feature>
<feature type="compositionally biased region" description="Basic and acidic residues" evidence="1">
    <location>
        <begin position="8"/>
        <end position="32"/>
    </location>
</feature>
<organism evidence="2 3">
    <name type="scientific">Xenopus laevis</name>
    <name type="common">African clawed frog</name>
    <dbReference type="NCBI Taxonomy" id="8355"/>
    <lineage>
        <taxon>Eukaryota</taxon>
        <taxon>Metazoa</taxon>
        <taxon>Chordata</taxon>
        <taxon>Craniata</taxon>
        <taxon>Vertebrata</taxon>
        <taxon>Euteleostomi</taxon>
        <taxon>Amphibia</taxon>
        <taxon>Batrachia</taxon>
        <taxon>Anura</taxon>
        <taxon>Pipoidea</taxon>
        <taxon>Pipidae</taxon>
        <taxon>Xenopodinae</taxon>
        <taxon>Xenopus</taxon>
        <taxon>Xenopus</taxon>
    </lineage>
</organism>
<evidence type="ECO:0000313" key="2">
    <source>
        <dbReference type="EMBL" id="OCT86792.1"/>
    </source>
</evidence>
<reference evidence="3" key="1">
    <citation type="journal article" date="2016" name="Nature">
        <title>Genome evolution in the allotetraploid frog Xenopus laevis.</title>
        <authorList>
            <person name="Session A.M."/>
            <person name="Uno Y."/>
            <person name="Kwon T."/>
            <person name="Chapman J.A."/>
            <person name="Toyoda A."/>
            <person name="Takahashi S."/>
            <person name="Fukui A."/>
            <person name="Hikosaka A."/>
            <person name="Suzuki A."/>
            <person name="Kondo M."/>
            <person name="van Heeringen S.J."/>
            <person name="Quigley I."/>
            <person name="Heinz S."/>
            <person name="Ogino H."/>
            <person name="Ochi H."/>
            <person name="Hellsten U."/>
            <person name="Lyons J.B."/>
            <person name="Simakov O."/>
            <person name="Putnam N."/>
            <person name="Stites J."/>
            <person name="Kuroki Y."/>
            <person name="Tanaka T."/>
            <person name="Michiue T."/>
            <person name="Watanabe M."/>
            <person name="Bogdanovic O."/>
            <person name="Lister R."/>
            <person name="Georgiou G."/>
            <person name="Paranjpe S.S."/>
            <person name="van Kruijsbergen I."/>
            <person name="Shu S."/>
            <person name="Carlson J."/>
            <person name="Kinoshita T."/>
            <person name="Ohta Y."/>
            <person name="Mawaribuchi S."/>
            <person name="Jenkins J."/>
            <person name="Grimwood J."/>
            <person name="Schmutz J."/>
            <person name="Mitros T."/>
            <person name="Mozaffari S.V."/>
            <person name="Suzuki Y."/>
            <person name="Haramoto Y."/>
            <person name="Yamamoto T.S."/>
            <person name="Takagi C."/>
            <person name="Heald R."/>
            <person name="Miller K."/>
            <person name="Haudenschild C."/>
            <person name="Kitzman J."/>
            <person name="Nakayama T."/>
            <person name="Izutsu Y."/>
            <person name="Robert J."/>
            <person name="Fortriede J."/>
            <person name="Burns K."/>
            <person name="Lotay V."/>
            <person name="Karimi K."/>
            <person name="Yasuoka Y."/>
            <person name="Dichmann D.S."/>
            <person name="Flajnik M.F."/>
            <person name="Houston D.W."/>
            <person name="Shendure J."/>
            <person name="DuPasquier L."/>
            <person name="Vize P.D."/>
            <person name="Zorn A.M."/>
            <person name="Ito M."/>
            <person name="Marcotte E.M."/>
            <person name="Wallingford J.B."/>
            <person name="Ito Y."/>
            <person name="Asashima M."/>
            <person name="Ueno N."/>
            <person name="Matsuda Y."/>
            <person name="Veenstra G.J."/>
            <person name="Fujiyama A."/>
            <person name="Harland R.M."/>
            <person name="Taira M."/>
            <person name="Rokhsar D.S."/>
        </authorList>
    </citation>
    <scope>NUCLEOTIDE SEQUENCE [LARGE SCALE GENOMIC DNA]</scope>
    <source>
        <strain evidence="3">J</strain>
    </source>
</reference>
<protein>
    <submittedName>
        <fullName evidence="2">Uncharacterized protein</fullName>
    </submittedName>
</protein>
<gene>
    <name evidence="2" type="ORF">XELAEV_18020481mg</name>
</gene>
<proteinExistence type="predicted"/>
<dbReference type="EMBL" id="CM004471">
    <property type="protein sequence ID" value="OCT86792.1"/>
    <property type="molecule type" value="Genomic_DNA"/>
</dbReference>
<evidence type="ECO:0000256" key="1">
    <source>
        <dbReference type="SAM" id="MobiDB-lite"/>
    </source>
</evidence>
<dbReference type="AlphaFoldDB" id="A0A974HQH9"/>
<sequence length="100" mass="10947">MSSREKRRAAGREGEEQHEGREKRQAAQREGEDMSCTKGGQGEAKSSTKGGQGEEKSSTKGGQGVGFPPFLEKNSSLPIYSPFIPINNIGINHHFYRPGR</sequence>